<comment type="catalytic activity">
    <reaction evidence="11 12">
        <text>5,10-methenyl-5,6,7,8-tetrahydromethanopterin + H2O = N(5)-formyl-5,6,7,8-tetrahydromethanopterin + H(+)</text>
        <dbReference type="Rhea" id="RHEA:19053"/>
        <dbReference type="ChEBI" id="CHEBI:15377"/>
        <dbReference type="ChEBI" id="CHEBI:15378"/>
        <dbReference type="ChEBI" id="CHEBI:58018"/>
        <dbReference type="ChEBI" id="CHEBI:58337"/>
        <dbReference type="EC" id="3.5.4.27"/>
    </reaction>
</comment>
<evidence type="ECO:0000256" key="5">
    <source>
        <dbReference type="ARBA" id="ARBA00012765"/>
    </source>
</evidence>
<dbReference type="UniPathway" id="UPA00562">
    <property type="reaction ID" value="UER00703"/>
</dbReference>
<keyword evidence="9 12" id="KW-0378">Hydrolase</keyword>
<evidence type="ECO:0000256" key="8">
    <source>
        <dbReference type="ARBA" id="ARBA00022563"/>
    </source>
</evidence>
<dbReference type="GO" id="GO:0018759">
    <property type="term" value="F:methenyltetrahydromethanopterin cyclohydrolase activity"/>
    <property type="evidence" value="ECO:0007669"/>
    <property type="project" value="UniProtKB-UniRule"/>
</dbReference>
<dbReference type="EC" id="3.5.4.27" evidence="5 12"/>
<dbReference type="InterPro" id="IPR003209">
    <property type="entry name" value="METHMP_CycHdrlase"/>
</dbReference>
<evidence type="ECO:0000256" key="10">
    <source>
        <dbReference type="ARBA" id="ARBA00030468"/>
    </source>
</evidence>
<comment type="pathway">
    <text evidence="3 12">One-carbon metabolism; formaldehyde degradation; formate from formaldehyde (H(4)MPT route): step 3/5.</text>
</comment>
<keyword evidence="7 12" id="KW-0963">Cytoplasm</keyword>
<keyword evidence="8 12" id="KW-0554">One-carbon metabolism</keyword>
<name>A0A5C6DGE3_9BACT</name>
<dbReference type="SUPFAM" id="SSF56199">
    <property type="entry name" value="Methenyltetrahydromethanopterin cyclohydrolase"/>
    <property type="match status" value="1"/>
</dbReference>
<dbReference type="NCBIfam" id="TIGR03120">
    <property type="entry name" value="one_C_mch"/>
    <property type="match status" value="1"/>
</dbReference>
<dbReference type="GO" id="GO:0046294">
    <property type="term" value="P:formaldehyde catabolic process"/>
    <property type="evidence" value="ECO:0007669"/>
    <property type="project" value="UniProtKB-UniRule"/>
</dbReference>
<dbReference type="Pfam" id="PF02289">
    <property type="entry name" value="MCH"/>
    <property type="match status" value="1"/>
</dbReference>
<keyword evidence="14" id="KW-1185">Reference proteome</keyword>
<evidence type="ECO:0000256" key="9">
    <source>
        <dbReference type="ARBA" id="ARBA00022801"/>
    </source>
</evidence>
<evidence type="ECO:0000256" key="1">
    <source>
        <dbReference type="ARBA" id="ARBA00004058"/>
    </source>
</evidence>
<evidence type="ECO:0000256" key="6">
    <source>
        <dbReference type="ARBA" id="ARBA00020597"/>
    </source>
</evidence>
<dbReference type="GO" id="GO:0005737">
    <property type="term" value="C:cytoplasm"/>
    <property type="evidence" value="ECO:0007669"/>
    <property type="project" value="UniProtKB-SubCell"/>
</dbReference>
<comment type="caution">
    <text evidence="13">The sequence shown here is derived from an EMBL/GenBank/DDBJ whole genome shotgun (WGS) entry which is preliminary data.</text>
</comment>
<organism evidence="13 14">
    <name type="scientific">Novipirellula aureliae</name>
    <dbReference type="NCBI Taxonomy" id="2527966"/>
    <lineage>
        <taxon>Bacteria</taxon>
        <taxon>Pseudomonadati</taxon>
        <taxon>Planctomycetota</taxon>
        <taxon>Planctomycetia</taxon>
        <taxon>Pirellulales</taxon>
        <taxon>Pirellulaceae</taxon>
        <taxon>Novipirellula</taxon>
    </lineage>
</organism>
<dbReference type="AlphaFoldDB" id="A0A5C6DGE3"/>
<evidence type="ECO:0000313" key="14">
    <source>
        <dbReference type="Proteomes" id="UP000315471"/>
    </source>
</evidence>
<dbReference type="Gene3D" id="3.30.1030.10">
    <property type="entry name" value="Methenyltetrahydromethanopterin Cyclohydrolase, Chain A, domain 2"/>
    <property type="match status" value="1"/>
</dbReference>
<evidence type="ECO:0000313" key="13">
    <source>
        <dbReference type="EMBL" id="TWU34146.1"/>
    </source>
</evidence>
<dbReference type="GO" id="GO:0006730">
    <property type="term" value="P:one-carbon metabolic process"/>
    <property type="evidence" value="ECO:0007669"/>
    <property type="project" value="UniProtKB-UniRule"/>
</dbReference>
<evidence type="ECO:0000256" key="3">
    <source>
        <dbReference type="ARBA" id="ARBA00005087"/>
    </source>
</evidence>
<evidence type="ECO:0000256" key="12">
    <source>
        <dbReference type="HAMAP-Rule" id="MF_00486"/>
    </source>
</evidence>
<dbReference type="EMBL" id="SJPY01000012">
    <property type="protein sequence ID" value="TWU34146.1"/>
    <property type="molecule type" value="Genomic_DNA"/>
</dbReference>
<proteinExistence type="inferred from homology"/>
<evidence type="ECO:0000256" key="2">
    <source>
        <dbReference type="ARBA" id="ARBA00004496"/>
    </source>
</evidence>
<protein>
    <recommendedName>
        <fullName evidence="6 12">Methenyltetrahydromethanopterin cyclohydrolase</fullName>
        <ecNumber evidence="5 12">3.5.4.27</ecNumber>
    </recommendedName>
    <alternativeName>
        <fullName evidence="10 12">Methenyl-H4MPT cyclohydrolase</fullName>
    </alternativeName>
</protein>
<evidence type="ECO:0000256" key="7">
    <source>
        <dbReference type="ARBA" id="ARBA00022490"/>
    </source>
</evidence>
<reference evidence="13 14" key="1">
    <citation type="submission" date="2019-02" db="EMBL/GenBank/DDBJ databases">
        <title>Deep-cultivation of Planctomycetes and their phenomic and genomic characterization uncovers novel biology.</title>
        <authorList>
            <person name="Wiegand S."/>
            <person name="Jogler M."/>
            <person name="Boedeker C."/>
            <person name="Pinto D."/>
            <person name="Vollmers J."/>
            <person name="Rivas-Marin E."/>
            <person name="Kohn T."/>
            <person name="Peeters S.H."/>
            <person name="Heuer A."/>
            <person name="Rast P."/>
            <person name="Oberbeckmann S."/>
            <person name="Bunk B."/>
            <person name="Jeske O."/>
            <person name="Meyerdierks A."/>
            <person name="Storesund J.E."/>
            <person name="Kallscheuer N."/>
            <person name="Luecker S."/>
            <person name="Lage O.M."/>
            <person name="Pohl T."/>
            <person name="Merkel B.J."/>
            <person name="Hornburger P."/>
            <person name="Mueller R.-W."/>
            <person name="Bruemmer F."/>
            <person name="Labrenz M."/>
            <person name="Spormann A.M."/>
            <person name="Op Den Camp H."/>
            <person name="Overmann J."/>
            <person name="Amann R."/>
            <person name="Jetten M.S.M."/>
            <person name="Mascher T."/>
            <person name="Medema M.H."/>
            <person name="Devos D.P."/>
            <person name="Kaster A.-K."/>
            <person name="Ovreas L."/>
            <person name="Rohde M."/>
            <person name="Galperin M.Y."/>
            <person name="Jogler C."/>
        </authorList>
    </citation>
    <scope>NUCLEOTIDE SEQUENCE [LARGE SCALE GENOMIC DNA]</scope>
    <source>
        <strain evidence="13 14">Q31b</strain>
    </source>
</reference>
<gene>
    <name evidence="12 13" type="primary">mch</name>
    <name evidence="13" type="ORF">Q31b_56170</name>
</gene>
<accession>A0A5C6DGE3</accession>
<dbReference type="Proteomes" id="UP000315471">
    <property type="component" value="Unassembled WGS sequence"/>
</dbReference>
<evidence type="ECO:0000256" key="11">
    <source>
        <dbReference type="ARBA" id="ARBA00048684"/>
    </source>
</evidence>
<dbReference type="HAMAP" id="MF_00486">
    <property type="entry name" value="McH"/>
    <property type="match status" value="1"/>
</dbReference>
<comment type="subcellular location">
    <subcellularLocation>
        <location evidence="2 12">Cytoplasm</location>
    </subcellularLocation>
</comment>
<dbReference type="Gene3D" id="3.10.340.11">
    <property type="entry name" value="Methenyltetrahydromethanopterin Cyclohydrolase, Chain A, domain 1"/>
    <property type="match status" value="1"/>
</dbReference>
<comment type="similarity">
    <text evidence="4 12">Belongs to the MCH family.</text>
</comment>
<evidence type="ECO:0000256" key="4">
    <source>
        <dbReference type="ARBA" id="ARBA00006902"/>
    </source>
</evidence>
<comment type="function">
    <text evidence="1 12">Catalyzes the hydrolysis of methenyl-H(4)MPT(+) to 5-formyl-H(4)MPT.</text>
</comment>
<sequence length="340" mass="36220">MDKSARLGNHLVMLVPNSVNERMCSLFDQLIDQNGVAAGHDASLRASLRASVIEGAKILDAGVHHRGSLAGGIALARLCLADLADVAIVPCDRATHVVSNSVFVRTDRPVEACLASQYAGWPVSTDDFFAMGSGPMRLVRGKEEMLHDLGLAETASVVVGVLEAEKLPTVSAIRSIAEQCRVAADQIRIAIAPSTSIAGTIQVVARSIETAMHKLYSLGFDVTRVVSATGNAPIAPVAKTGDTVRGIGRTNDAILYGGEVTLWVDCDDEAVEAIAEKVPSPSSADHGRPFAAIFEGYDFDFYKVDPLLFSPALVTFSNLRTGRTWTSGKIETDILRKSFL</sequence>